<comment type="caution">
    <text evidence="10">The sequence shown here is derived from an EMBL/GenBank/DDBJ whole genome shotgun (WGS) entry which is preliminary data.</text>
</comment>
<dbReference type="Pfam" id="PF00069">
    <property type="entry name" value="Pkinase"/>
    <property type="match status" value="1"/>
</dbReference>
<dbReference type="CDD" id="cd04791">
    <property type="entry name" value="LanC_SerThrkinase"/>
    <property type="match status" value="1"/>
</dbReference>
<dbReference type="PANTHER" id="PTHR24363">
    <property type="entry name" value="SERINE/THREONINE PROTEIN KINASE"/>
    <property type="match status" value="1"/>
</dbReference>
<keyword evidence="11" id="KW-1185">Reference proteome</keyword>
<dbReference type="SUPFAM" id="SSF56112">
    <property type="entry name" value="Protein kinase-like (PK-like)"/>
    <property type="match status" value="1"/>
</dbReference>
<name>A0A8J3ZL26_9ACTN</name>
<dbReference type="PROSITE" id="PS50011">
    <property type="entry name" value="PROTEIN_KINASE_DOM"/>
    <property type="match status" value="1"/>
</dbReference>
<dbReference type="GO" id="GO:0031179">
    <property type="term" value="P:peptide modification"/>
    <property type="evidence" value="ECO:0007669"/>
    <property type="project" value="InterPro"/>
</dbReference>
<dbReference type="Gene3D" id="3.30.200.20">
    <property type="entry name" value="Phosphorylase Kinase, domain 1"/>
    <property type="match status" value="1"/>
</dbReference>
<dbReference type="EC" id="2.7.11.1" evidence="1"/>
<keyword evidence="5 10" id="KW-0418">Kinase</keyword>
<evidence type="ECO:0000256" key="4">
    <source>
        <dbReference type="ARBA" id="ARBA00022741"/>
    </source>
</evidence>
<accession>A0A8J3ZL26</accession>
<dbReference type="SUPFAM" id="SSF158745">
    <property type="entry name" value="LanC-like"/>
    <property type="match status" value="1"/>
</dbReference>
<evidence type="ECO:0000256" key="6">
    <source>
        <dbReference type="ARBA" id="ARBA00022840"/>
    </source>
</evidence>
<evidence type="ECO:0000256" key="3">
    <source>
        <dbReference type="ARBA" id="ARBA00022679"/>
    </source>
</evidence>
<dbReference type="Gene3D" id="1.10.510.10">
    <property type="entry name" value="Transferase(Phosphotransferase) domain 1"/>
    <property type="match status" value="1"/>
</dbReference>
<proteinExistence type="predicted"/>
<dbReference type="SMART" id="SM00220">
    <property type="entry name" value="S_TKc"/>
    <property type="match status" value="1"/>
</dbReference>
<evidence type="ECO:0000313" key="11">
    <source>
        <dbReference type="Proteomes" id="UP000612585"/>
    </source>
</evidence>
<feature type="domain" description="Protein kinase" evidence="9">
    <location>
        <begin position="213"/>
        <end position="495"/>
    </location>
</feature>
<evidence type="ECO:0000259" key="9">
    <source>
        <dbReference type="PROSITE" id="PS50011"/>
    </source>
</evidence>
<dbReference type="InterPro" id="IPR053524">
    <property type="entry name" value="Aerial_hyphae_peptide-synth"/>
</dbReference>
<protein>
    <recommendedName>
        <fullName evidence="1">non-specific serine/threonine protein kinase</fullName>
        <ecNumber evidence="1">2.7.11.1</ecNumber>
    </recommendedName>
</protein>
<reference evidence="10" key="1">
    <citation type="submission" date="2021-01" db="EMBL/GenBank/DDBJ databases">
        <title>Whole genome shotgun sequence of Virgisporangium aurantiacum NBRC 16421.</title>
        <authorList>
            <person name="Komaki H."/>
            <person name="Tamura T."/>
        </authorList>
    </citation>
    <scope>NUCLEOTIDE SEQUENCE</scope>
    <source>
        <strain evidence="10">NBRC 16421</strain>
    </source>
</reference>
<comment type="catalytic activity">
    <reaction evidence="8">
        <text>L-seryl-[protein] + ATP = O-phospho-L-seryl-[protein] + ADP + H(+)</text>
        <dbReference type="Rhea" id="RHEA:17989"/>
        <dbReference type="Rhea" id="RHEA-COMP:9863"/>
        <dbReference type="Rhea" id="RHEA-COMP:11604"/>
        <dbReference type="ChEBI" id="CHEBI:15378"/>
        <dbReference type="ChEBI" id="CHEBI:29999"/>
        <dbReference type="ChEBI" id="CHEBI:30616"/>
        <dbReference type="ChEBI" id="CHEBI:83421"/>
        <dbReference type="ChEBI" id="CHEBI:456216"/>
        <dbReference type="EC" id="2.7.11.1"/>
    </reaction>
</comment>
<dbReference type="InterPro" id="IPR011009">
    <property type="entry name" value="Kinase-like_dom_sf"/>
</dbReference>
<dbReference type="NCBIfam" id="NF038151">
    <property type="entry name" value="lanthi_synth_III"/>
    <property type="match status" value="1"/>
</dbReference>
<comment type="catalytic activity">
    <reaction evidence="7">
        <text>L-threonyl-[protein] + ATP = O-phospho-L-threonyl-[protein] + ADP + H(+)</text>
        <dbReference type="Rhea" id="RHEA:46608"/>
        <dbReference type="Rhea" id="RHEA-COMP:11060"/>
        <dbReference type="Rhea" id="RHEA-COMP:11605"/>
        <dbReference type="ChEBI" id="CHEBI:15378"/>
        <dbReference type="ChEBI" id="CHEBI:30013"/>
        <dbReference type="ChEBI" id="CHEBI:30616"/>
        <dbReference type="ChEBI" id="CHEBI:61977"/>
        <dbReference type="ChEBI" id="CHEBI:456216"/>
        <dbReference type="EC" id="2.7.11.1"/>
    </reaction>
</comment>
<dbReference type="InterPro" id="IPR057929">
    <property type="entry name" value="RamC_N"/>
</dbReference>
<gene>
    <name evidence="10" type="ORF">Vau01_114760</name>
</gene>
<evidence type="ECO:0000313" key="10">
    <source>
        <dbReference type="EMBL" id="GIJ63960.1"/>
    </source>
</evidence>
<keyword evidence="6" id="KW-0067">ATP-binding</keyword>
<keyword evidence="4" id="KW-0547">Nucleotide-binding</keyword>
<dbReference type="InterPro" id="IPR007822">
    <property type="entry name" value="LANC-like"/>
</dbReference>
<sequence>MFYDSPERWDVTGSSFRQTLGGMPQGWKGGSIDTWLYLAPADAILPPQGWKIHVSTCLSDAQDVLAVVYDYCVEQRIAFKFLPTKGLLIARNLKYAERSGSGKFITIYPPNEVALERVLNDLNGLLAGRRGPYILSDLRWDQGPLYVRYGGFARRYCRDSDVPVPAIEDPSGTLVPDRRTPVFSTPEWVAVPGFLESHRAALGSSDPPAGFPFDIERALHFSNGGGIYLARDRRSGDQVVLKEARPFAGLDPHGADAVSRLEREMAFLRSLADVDEVVDCFEDFELWEHRFLVQEYVEGQTVQKAALERFPLIRAESDAAAVAEFTEWILGLLDQVEAVLGRLHERGIVFGDLHPNNVMVRPDGRIAFIDFEMSYRIGEAPNVGVGAPGYVPTDGRTGPAADLYAMACMRLAMFLPLTMLFNLDPGKARTLADAVVERYPVPAGYAQRVLDMLDLPTAGPDPGDGGRRVQDLIATLDSAEPDWTGLCGSLASAILTSATPDRPDRLFPGDIEQFATNGFGLAHGAAGVLYALGRSGNGTYPEHEEWLLRAVRDGRVDQHAGFYDGLHGIAFALDQLDRPADAAEVLDRALRTPLEGLPSDLFGGLAGVGLNVLHFAEQTGDAALDEFALDIGDLLAGRLAALPEVDESGTAVTPTGRAGLMRGATGQALFLLRLYERTDDRRWLALARQALDRDLRYCIRSEKDGSIQVNEGWRILPYVASGSAGVGMVLQEYLHHAPDDELLARLHGIRLAAQPEFVIGSGLFNGRAGLIGFLARLRGCAPYADREPGADLELDGLIERHRRRFAWHALDYRGTAAFPGDQLLRLSMDLATGNAGVLFALHAADSGSAMLPFLDRTARRRPVPVPTGAAGGR</sequence>
<dbReference type="AlphaFoldDB" id="A0A8J3ZL26"/>
<dbReference type="Proteomes" id="UP000612585">
    <property type="component" value="Unassembled WGS sequence"/>
</dbReference>
<dbReference type="Pfam" id="PF25816">
    <property type="entry name" value="RamC_N"/>
    <property type="match status" value="1"/>
</dbReference>
<evidence type="ECO:0000256" key="8">
    <source>
        <dbReference type="ARBA" id="ARBA00048679"/>
    </source>
</evidence>
<organism evidence="10 11">
    <name type="scientific">Virgisporangium aurantiacum</name>
    <dbReference type="NCBI Taxonomy" id="175570"/>
    <lineage>
        <taxon>Bacteria</taxon>
        <taxon>Bacillati</taxon>
        <taxon>Actinomycetota</taxon>
        <taxon>Actinomycetes</taxon>
        <taxon>Micromonosporales</taxon>
        <taxon>Micromonosporaceae</taxon>
        <taxon>Virgisporangium</taxon>
    </lineage>
</organism>
<dbReference type="SMART" id="SM01260">
    <property type="entry name" value="LANC_like"/>
    <property type="match status" value="1"/>
</dbReference>
<dbReference type="PANTHER" id="PTHR24363:SF0">
    <property type="entry name" value="SERINE_THREONINE KINASE LIKE DOMAIN CONTAINING 1"/>
    <property type="match status" value="1"/>
</dbReference>
<evidence type="ECO:0000256" key="2">
    <source>
        <dbReference type="ARBA" id="ARBA00022527"/>
    </source>
</evidence>
<dbReference type="GO" id="GO:0004674">
    <property type="term" value="F:protein serine/threonine kinase activity"/>
    <property type="evidence" value="ECO:0007669"/>
    <property type="project" value="UniProtKB-KW"/>
</dbReference>
<dbReference type="InterPro" id="IPR058053">
    <property type="entry name" value="RamC_C"/>
</dbReference>
<keyword evidence="2 10" id="KW-0723">Serine/threonine-protein kinase</keyword>
<dbReference type="InterPro" id="IPR000719">
    <property type="entry name" value="Prot_kinase_dom"/>
</dbReference>
<dbReference type="GO" id="GO:0005524">
    <property type="term" value="F:ATP binding"/>
    <property type="evidence" value="ECO:0007669"/>
    <property type="project" value="UniProtKB-KW"/>
</dbReference>
<evidence type="ECO:0000256" key="5">
    <source>
        <dbReference type="ARBA" id="ARBA00022777"/>
    </source>
</evidence>
<evidence type="ECO:0000256" key="1">
    <source>
        <dbReference type="ARBA" id="ARBA00012513"/>
    </source>
</evidence>
<evidence type="ECO:0000256" key="7">
    <source>
        <dbReference type="ARBA" id="ARBA00047899"/>
    </source>
</evidence>
<dbReference type="Gene3D" id="1.50.10.20">
    <property type="match status" value="1"/>
</dbReference>
<dbReference type="EMBL" id="BOPG01000105">
    <property type="protein sequence ID" value="GIJ63960.1"/>
    <property type="molecule type" value="Genomic_DNA"/>
</dbReference>
<keyword evidence="3" id="KW-0808">Transferase</keyword>